<protein>
    <submittedName>
        <fullName evidence="1">Uncharacterized protein</fullName>
    </submittedName>
</protein>
<reference evidence="1 2" key="1">
    <citation type="submission" date="2014-07" db="EMBL/GenBank/DDBJ databases">
        <title>Draft Genome Sequences of Environmental Pseudomonas syringae strains.</title>
        <authorList>
            <person name="Baltrus D.A."/>
            <person name="Berge O."/>
            <person name="Morris C."/>
        </authorList>
    </citation>
    <scope>NUCLEOTIDE SEQUENCE [LARGE SCALE GENOMIC DNA]</scope>
    <source>
        <strain evidence="1 2">CEB003</strain>
    </source>
</reference>
<comment type="caution">
    <text evidence="1">The sequence shown here is derived from an EMBL/GenBank/DDBJ whole genome shotgun (WGS) entry which is preliminary data.</text>
</comment>
<proteinExistence type="predicted"/>
<sequence>MANSKEYLLQTMKGRANTLGWGAIVSFNRTKVNHLLAQQHIARFTTESFLPAIRGKISLEGNETVELSGLILSEPRLSFENASLSDAMARLHMDIVGGTVTHLDEPPGSPSRAISSFNISEQHGYWLEADIELRKVVGTINKKSEVVLNLSEATEFTSNLIESGISETLIGNFFQTQFDALPVEQQIYSLGILDLNEDDLLAPKDFYILTQAAPGGKDIKADTYGDGAVVLFVRTKNNLYNGILPEDDSGMPFFIPDDKIPGEDRSMYSGSLLLSRQAMFHWYIAPYISTHIGRGLSFEVKDDSGVIGDYLLVAKSGSYDVEPMDIHYDAGSFHYHFKKDDLAISFATQLSLSLTNDYRLTIIWKGAQDEVFEFWNDVTGWPDDHENVGVKLTFNMELVFDNILDSNENILRFIKSTDSIINFEASINFAPIGGAPEELRNRARQKLSEIMNSIEILFESIDIPEINFFAINHLLFPENNALIMKEAYLPGDLALFGEIDPGLSSFSLKPLYTTVQTGAVLQFEIVELRYRARAADITWDVRDIDGARSKGDITQDGVYTAPSLGQLEDKATRNIVTASYTDPDTQQEVTASAMVVIVASSMAMAPAMHAIDLRYSPVPFMFRVSSLTDNPITWTPLPDGLGTLTGTGQQATYMPPTLPPDGIFNPVTVEAVDTVTQQKCTGIVLLVNGVMPVDVQPAFHPGLAPLASLTLSNSSTSNAPQSLAWNVEVGDGSVDTTSGTFTAPEEITFPYSVVRCRDPGEFGTQSGYGVIHLSEVAPRAQWVKVVDFKIEEQSGSASLFANGLAQVMLKVSVQPLDENGQEVDLTASEKASLRLIFKDSLNDLPYVGESGIPDDAPADKQWAANKSDNGYRYYPPAAPAPLAANDNSVILYIQTRGTTPQLIAAALTRADYAEFNSTQDGGSEEKDNIIKITPVVPPSYTLDNFEFTKLPRVEGGDDDDYELNTTDYYTLRLKDGQQFVDFLSFEFEGHSSMVQWESRQYEEEMGSYTGFALSGSNTLQFETVVIQTIPLEFRPASTLLGGITVPQGGILLSLHRRMNFAYNNLIESDFAKPVRLKLIDEFGNSHRITVQFKSPTNRNELTIVSD</sequence>
<dbReference type="RefSeq" id="WP_047579350.1">
    <property type="nucleotide sequence ID" value="NZ_JPQT01000154.1"/>
</dbReference>
<evidence type="ECO:0000313" key="1">
    <source>
        <dbReference type="EMBL" id="KFE44879.1"/>
    </source>
</evidence>
<dbReference type="EMBL" id="JPQT01000154">
    <property type="protein sequence ID" value="KFE44879.1"/>
    <property type="molecule type" value="Genomic_DNA"/>
</dbReference>
<evidence type="ECO:0000313" key="2">
    <source>
        <dbReference type="Proteomes" id="UP000028643"/>
    </source>
</evidence>
<dbReference type="Proteomes" id="UP000028643">
    <property type="component" value="Unassembled WGS sequence"/>
</dbReference>
<name>A0A085UNW6_PSESX</name>
<organism evidence="1 2">
    <name type="scientific">Pseudomonas syringae</name>
    <dbReference type="NCBI Taxonomy" id="317"/>
    <lineage>
        <taxon>Bacteria</taxon>
        <taxon>Pseudomonadati</taxon>
        <taxon>Pseudomonadota</taxon>
        <taxon>Gammaproteobacteria</taxon>
        <taxon>Pseudomonadales</taxon>
        <taxon>Pseudomonadaceae</taxon>
        <taxon>Pseudomonas</taxon>
    </lineage>
</organism>
<dbReference type="AlphaFoldDB" id="A0A085UNW6"/>
<accession>A0A085UNW6</accession>
<gene>
    <name evidence="1" type="ORF">IV02_28540</name>
</gene>
<dbReference type="PATRIC" id="fig|317.174.peg.5830"/>